<evidence type="ECO:0000256" key="11">
    <source>
        <dbReference type="PROSITE-ProRule" id="PRU10141"/>
    </source>
</evidence>
<accession>A0A7N0VGQ2</accession>
<dbReference type="GO" id="GO:0005524">
    <property type="term" value="F:ATP binding"/>
    <property type="evidence" value="ECO:0007669"/>
    <property type="project" value="UniProtKB-UniRule"/>
</dbReference>
<evidence type="ECO:0000256" key="10">
    <source>
        <dbReference type="ARBA" id="ARBA00023288"/>
    </source>
</evidence>
<dbReference type="SUPFAM" id="SSF56112">
    <property type="entry name" value="Protein kinase-like (PK-like)"/>
    <property type="match status" value="1"/>
</dbReference>
<feature type="compositionally biased region" description="Polar residues" evidence="12">
    <location>
        <begin position="505"/>
        <end position="520"/>
    </location>
</feature>
<dbReference type="GO" id="GO:0004674">
    <property type="term" value="F:protein serine/threonine kinase activity"/>
    <property type="evidence" value="ECO:0007669"/>
    <property type="project" value="UniProtKB-KW"/>
</dbReference>
<proteinExistence type="inferred from homology"/>
<dbReference type="InterPro" id="IPR000719">
    <property type="entry name" value="Prot_kinase_dom"/>
</dbReference>
<evidence type="ECO:0000256" key="9">
    <source>
        <dbReference type="ARBA" id="ARBA00023136"/>
    </source>
</evidence>
<evidence type="ECO:0000313" key="15">
    <source>
        <dbReference type="Proteomes" id="UP000594263"/>
    </source>
</evidence>
<dbReference type="GO" id="GO:0005886">
    <property type="term" value="C:plasma membrane"/>
    <property type="evidence" value="ECO:0007669"/>
    <property type="project" value="UniProtKB-SubCell"/>
</dbReference>
<feature type="compositionally biased region" description="Low complexity" evidence="12">
    <location>
        <begin position="522"/>
        <end position="532"/>
    </location>
</feature>
<dbReference type="PROSITE" id="PS00108">
    <property type="entry name" value="PROTEIN_KINASE_ST"/>
    <property type="match status" value="1"/>
</dbReference>
<keyword evidence="5" id="KW-0808">Transferase</keyword>
<feature type="compositionally biased region" description="Polar residues" evidence="12">
    <location>
        <begin position="472"/>
        <end position="492"/>
    </location>
</feature>
<keyword evidence="4" id="KW-0723">Serine/threonine-protein kinase</keyword>
<evidence type="ECO:0000256" key="6">
    <source>
        <dbReference type="ARBA" id="ARBA00022741"/>
    </source>
</evidence>
<dbReference type="GO" id="GO:0010183">
    <property type="term" value="P:pollen tube guidance"/>
    <property type="evidence" value="ECO:0007669"/>
    <property type="project" value="UniProtKB-ARBA"/>
</dbReference>
<feature type="binding site" evidence="11">
    <location>
        <position position="119"/>
    </location>
    <ligand>
        <name>ATP</name>
        <dbReference type="ChEBI" id="CHEBI:30616"/>
    </ligand>
</feature>
<evidence type="ECO:0000313" key="14">
    <source>
        <dbReference type="EnsemblPlants" id="Kaladp0868s0003.1.v1.1"/>
    </source>
</evidence>
<dbReference type="PANTHER" id="PTHR47985">
    <property type="entry name" value="OS07G0668900 PROTEIN"/>
    <property type="match status" value="1"/>
</dbReference>
<dbReference type="FunFam" id="1.10.510.10:FF:000032">
    <property type="entry name" value="Serine/threonine-protein kinase PBS1"/>
    <property type="match status" value="1"/>
</dbReference>
<feature type="compositionally biased region" description="Acidic residues" evidence="12">
    <location>
        <begin position="395"/>
        <end position="423"/>
    </location>
</feature>
<dbReference type="InterPro" id="IPR001245">
    <property type="entry name" value="Ser-Thr/Tyr_kinase_cat_dom"/>
</dbReference>
<evidence type="ECO:0000256" key="4">
    <source>
        <dbReference type="ARBA" id="ARBA00022527"/>
    </source>
</evidence>
<feature type="compositionally biased region" description="Low complexity" evidence="12">
    <location>
        <begin position="28"/>
        <end position="56"/>
    </location>
</feature>
<dbReference type="Gene3D" id="3.30.200.20">
    <property type="entry name" value="Phosphorylase Kinase, domain 1"/>
    <property type="match status" value="1"/>
</dbReference>
<dbReference type="GO" id="GO:0090404">
    <property type="term" value="C:pollen tube tip"/>
    <property type="evidence" value="ECO:0007669"/>
    <property type="project" value="UniProtKB-ARBA"/>
</dbReference>
<evidence type="ECO:0000256" key="12">
    <source>
        <dbReference type="SAM" id="MobiDB-lite"/>
    </source>
</evidence>
<dbReference type="CDD" id="cd14066">
    <property type="entry name" value="STKc_IRAK"/>
    <property type="match status" value="1"/>
</dbReference>
<dbReference type="FunFam" id="3.30.200.20:FF:000266">
    <property type="entry name" value="probable serine/threonine-protein kinase RLCKVII"/>
    <property type="match status" value="1"/>
</dbReference>
<keyword evidence="15" id="KW-1185">Reference proteome</keyword>
<sequence length="577" mass="63772">MNCLPCFSSQKSRKTNAKEVVADEEQPQRAQLLPPAAPPQNHRPQPQPQQAVAPPVHTKTGEQKPAKSGGNSIASQSFTFRELASATKSFRPECLLGEGRFGRVYRGTLEKTGQVVAVKQLDRHGGLGNKEFLVEVLMLSLLHHGNLVDLVGYCADGDQRLLVHEFMTGGRLEDHLFDVKPDQKPLEWYTRMRIACGAAKGLEYLHDKANPPVLYRDFKTSNIILDDDLNPKLSDFGLAKLSSTGDNKFNVSSRVMGTCAPEYITSGELTSKSDVYSFGIVLLELITGRRAVDTTRPNEEQNLVAWAQPLFRDPKIFPEMADPLLKKQIPETGLNQVMAIAAMCLQEEPSARPLIGDVVAAFSFLSVPSNEGVPPPLPLPSIKATEHHGSRVLEYDSDDHDDEDSSDHEENEEEHEADSEEDSSQIVPESKEWAANNESQKGTSFSKQKIWEMSSGDGDNFRHEGSMGHGWDNTNANSETQKFFDSDSSVGKSSRKDERPHLRHGSSNGRSFCSNDSGENISLGSENESVSSSRRKSGRGNHSGKRAYSIRKLSKKFSRKSSTSSHGSNRMSQREYA</sequence>
<evidence type="ECO:0000256" key="5">
    <source>
        <dbReference type="ARBA" id="ARBA00022679"/>
    </source>
</evidence>
<feature type="domain" description="Protein kinase" evidence="13">
    <location>
        <begin position="90"/>
        <end position="365"/>
    </location>
</feature>
<dbReference type="PROSITE" id="PS00107">
    <property type="entry name" value="PROTEIN_KINASE_ATP"/>
    <property type="match status" value="1"/>
</dbReference>
<evidence type="ECO:0000259" key="13">
    <source>
        <dbReference type="PROSITE" id="PS50011"/>
    </source>
</evidence>
<dbReference type="EnsemblPlants" id="Kaladp0868s0003.1.v1.1">
    <property type="protein sequence ID" value="Kaladp0868s0003.1.v1.1"/>
    <property type="gene ID" value="Kaladp0868s0003.v1.1"/>
</dbReference>
<keyword evidence="10" id="KW-0449">Lipoprotein</keyword>
<comment type="subcellular location">
    <subcellularLocation>
        <location evidence="1">Cell membrane</location>
        <topology evidence="1">Lipid-anchor</topology>
    </subcellularLocation>
</comment>
<evidence type="ECO:0000256" key="8">
    <source>
        <dbReference type="ARBA" id="ARBA00022840"/>
    </source>
</evidence>
<evidence type="ECO:0000256" key="1">
    <source>
        <dbReference type="ARBA" id="ARBA00004193"/>
    </source>
</evidence>
<evidence type="ECO:0000256" key="3">
    <source>
        <dbReference type="ARBA" id="ARBA00022475"/>
    </source>
</evidence>
<dbReference type="Proteomes" id="UP000594263">
    <property type="component" value="Unplaced"/>
</dbReference>
<dbReference type="OMA" id="ALECCHA"/>
<keyword evidence="3" id="KW-1003">Cell membrane</keyword>
<feature type="compositionally biased region" description="Basic residues" evidence="12">
    <location>
        <begin position="533"/>
        <end position="559"/>
    </location>
</feature>
<keyword evidence="6 11" id="KW-0547">Nucleotide-binding</keyword>
<dbReference type="PROSITE" id="PS50011">
    <property type="entry name" value="PROTEIN_KINASE_DOM"/>
    <property type="match status" value="1"/>
</dbReference>
<feature type="region of interest" description="Disordered" evidence="12">
    <location>
        <begin position="1"/>
        <end position="73"/>
    </location>
</feature>
<evidence type="ECO:0000256" key="7">
    <source>
        <dbReference type="ARBA" id="ARBA00022777"/>
    </source>
</evidence>
<dbReference type="InterPro" id="IPR008271">
    <property type="entry name" value="Ser/Thr_kinase_AS"/>
</dbReference>
<dbReference type="InterPro" id="IPR017441">
    <property type="entry name" value="Protein_kinase_ATP_BS"/>
</dbReference>
<comment type="similarity">
    <text evidence="2">Belongs to the protein kinase superfamily. Ser/Thr protein kinase family.</text>
</comment>
<evidence type="ECO:0000256" key="2">
    <source>
        <dbReference type="ARBA" id="ARBA00008684"/>
    </source>
</evidence>
<name>A0A7N0VGQ2_KALFE</name>
<dbReference type="Gene3D" id="1.10.510.10">
    <property type="entry name" value="Transferase(Phosphotransferase) domain 1"/>
    <property type="match status" value="1"/>
</dbReference>
<keyword evidence="9" id="KW-0472">Membrane</keyword>
<keyword evidence="8 11" id="KW-0067">ATP-binding</keyword>
<feature type="region of interest" description="Disordered" evidence="12">
    <location>
        <begin position="394"/>
        <end position="577"/>
    </location>
</feature>
<keyword evidence="7" id="KW-0418">Kinase</keyword>
<organism evidence="14 15">
    <name type="scientific">Kalanchoe fedtschenkoi</name>
    <name type="common">Lavender scallops</name>
    <name type="synonym">South American air plant</name>
    <dbReference type="NCBI Taxonomy" id="63787"/>
    <lineage>
        <taxon>Eukaryota</taxon>
        <taxon>Viridiplantae</taxon>
        <taxon>Streptophyta</taxon>
        <taxon>Embryophyta</taxon>
        <taxon>Tracheophyta</taxon>
        <taxon>Spermatophyta</taxon>
        <taxon>Magnoliopsida</taxon>
        <taxon>eudicotyledons</taxon>
        <taxon>Gunneridae</taxon>
        <taxon>Pentapetalae</taxon>
        <taxon>Saxifragales</taxon>
        <taxon>Crassulaceae</taxon>
        <taxon>Kalanchoe</taxon>
    </lineage>
</organism>
<reference evidence="14" key="1">
    <citation type="submission" date="2021-01" db="UniProtKB">
        <authorList>
            <consortium name="EnsemblPlants"/>
        </authorList>
    </citation>
    <scope>IDENTIFICATION</scope>
</reference>
<dbReference type="Gramene" id="Kaladp0868s0003.1.v1.1">
    <property type="protein sequence ID" value="Kaladp0868s0003.1.v1.1"/>
    <property type="gene ID" value="Kaladp0868s0003.v1.1"/>
</dbReference>
<dbReference type="InterPro" id="IPR011009">
    <property type="entry name" value="Kinase-like_dom_sf"/>
</dbReference>
<feature type="compositionally biased region" description="Low complexity" evidence="12">
    <location>
        <begin position="560"/>
        <end position="570"/>
    </location>
</feature>
<dbReference type="PANTHER" id="PTHR47985:SF32">
    <property type="entry name" value="RECEPTOR-LIKE KINASE LIP2"/>
    <property type="match status" value="1"/>
</dbReference>
<dbReference type="Pfam" id="PF07714">
    <property type="entry name" value="PK_Tyr_Ser-Thr"/>
    <property type="match status" value="1"/>
</dbReference>
<dbReference type="AlphaFoldDB" id="A0A7N0VGQ2"/>
<protein>
    <recommendedName>
        <fullName evidence="13">Protein kinase domain-containing protein</fullName>
    </recommendedName>
</protein>
<feature type="compositionally biased region" description="Polar residues" evidence="12">
    <location>
        <begin position="436"/>
        <end position="447"/>
    </location>
</feature>